<protein>
    <recommendedName>
        <fullName evidence="3">Ty3 transposon capsid-like protein domain-containing protein</fullName>
    </recommendedName>
</protein>
<dbReference type="EMBL" id="ML119745">
    <property type="protein sequence ID" value="RPA76417.1"/>
    <property type="molecule type" value="Genomic_DNA"/>
</dbReference>
<proteinExistence type="predicted"/>
<organism evidence="4 5">
    <name type="scientific">Ascobolus immersus RN42</name>
    <dbReference type="NCBI Taxonomy" id="1160509"/>
    <lineage>
        <taxon>Eukaryota</taxon>
        <taxon>Fungi</taxon>
        <taxon>Dikarya</taxon>
        <taxon>Ascomycota</taxon>
        <taxon>Pezizomycotina</taxon>
        <taxon>Pezizomycetes</taxon>
        <taxon>Pezizales</taxon>
        <taxon>Ascobolaceae</taxon>
        <taxon>Ascobolus</taxon>
    </lineage>
</organism>
<dbReference type="AlphaFoldDB" id="A0A3N4HSZ8"/>
<evidence type="ECO:0000256" key="1">
    <source>
        <dbReference type="SAM" id="Coils"/>
    </source>
</evidence>
<keyword evidence="1" id="KW-0175">Coiled coil</keyword>
<dbReference type="Pfam" id="PF19259">
    <property type="entry name" value="Ty3_capsid"/>
    <property type="match status" value="1"/>
</dbReference>
<sequence>MAKSASDHHSDPLSSIAEEDSPGAAASSTSTSQPLHTVTSTKTEKIAKSENPRRESLLAFNTEDGGSVPWACENFSLDLNEKISITTVGAHDDLILAVGSNNEQLHDKLLAWEEEQLEAGNSWVNLGTAVNWKFEELRVRAICCKEAYEQLRHTSNSDYTELQQLRQIVREQQASRDAADMEIGTLLSANKDLQQQLERLKTQAPFDRRPTPPLDPTVIDITVPKQYRHQLLHDSELKAYEGGSDLDTVFKFLKAIDYHIDTLELVFNEEQRIEYTISYLRGEPRRLAKEWRRRGNEAPKTWADFMRLFKARWIPGNAPVQLVSRLEKMDLKRGSVDTFNDEYRRILQLLGISSPRQCGESDQYYKIYHAKIKDATVRQTILHYSVQLPFGLNLEQLMEYTSKLMMALPKPQDLSTKLRPDGKTKKAYSVHVNNVEDQPVATASTNHTVNAVAASTHRASATSNTNSSTGPRQCYACQSTEHLLAGCPDRKRFWEDVNRKRAEAEATASAGKD</sequence>
<dbReference type="InterPro" id="IPR045358">
    <property type="entry name" value="Ty3_capsid"/>
</dbReference>
<accession>A0A3N4HSZ8</accession>
<feature type="region of interest" description="Disordered" evidence="2">
    <location>
        <begin position="1"/>
        <end position="54"/>
    </location>
</feature>
<feature type="region of interest" description="Disordered" evidence="2">
    <location>
        <begin position="453"/>
        <end position="472"/>
    </location>
</feature>
<feature type="domain" description="Ty3 transposon capsid-like protein" evidence="3">
    <location>
        <begin position="236"/>
        <end position="374"/>
    </location>
</feature>
<dbReference type="STRING" id="1160509.A0A3N4HSZ8"/>
<reference evidence="4 5" key="1">
    <citation type="journal article" date="2018" name="Nat. Ecol. Evol.">
        <title>Pezizomycetes genomes reveal the molecular basis of ectomycorrhizal truffle lifestyle.</title>
        <authorList>
            <person name="Murat C."/>
            <person name="Payen T."/>
            <person name="Noel B."/>
            <person name="Kuo A."/>
            <person name="Morin E."/>
            <person name="Chen J."/>
            <person name="Kohler A."/>
            <person name="Krizsan K."/>
            <person name="Balestrini R."/>
            <person name="Da Silva C."/>
            <person name="Montanini B."/>
            <person name="Hainaut M."/>
            <person name="Levati E."/>
            <person name="Barry K.W."/>
            <person name="Belfiori B."/>
            <person name="Cichocki N."/>
            <person name="Clum A."/>
            <person name="Dockter R.B."/>
            <person name="Fauchery L."/>
            <person name="Guy J."/>
            <person name="Iotti M."/>
            <person name="Le Tacon F."/>
            <person name="Lindquist E.A."/>
            <person name="Lipzen A."/>
            <person name="Malagnac F."/>
            <person name="Mello A."/>
            <person name="Molinier V."/>
            <person name="Miyauchi S."/>
            <person name="Poulain J."/>
            <person name="Riccioni C."/>
            <person name="Rubini A."/>
            <person name="Sitrit Y."/>
            <person name="Splivallo R."/>
            <person name="Traeger S."/>
            <person name="Wang M."/>
            <person name="Zifcakova L."/>
            <person name="Wipf D."/>
            <person name="Zambonelli A."/>
            <person name="Paolocci F."/>
            <person name="Nowrousian M."/>
            <person name="Ottonello S."/>
            <person name="Baldrian P."/>
            <person name="Spatafora J.W."/>
            <person name="Henrissat B."/>
            <person name="Nagy L.G."/>
            <person name="Aury J.M."/>
            <person name="Wincker P."/>
            <person name="Grigoriev I.V."/>
            <person name="Bonfante P."/>
            <person name="Martin F.M."/>
        </authorList>
    </citation>
    <scope>NUCLEOTIDE SEQUENCE [LARGE SCALE GENOMIC DNA]</scope>
    <source>
        <strain evidence="4 5">RN42</strain>
    </source>
</reference>
<evidence type="ECO:0000259" key="3">
    <source>
        <dbReference type="Pfam" id="PF19259"/>
    </source>
</evidence>
<name>A0A3N4HSZ8_ASCIM</name>
<dbReference type="OrthoDB" id="3863715at2759"/>
<evidence type="ECO:0000256" key="2">
    <source>
        <dbReference type="SAM" id="MobiDB-lite"/>
    </source>
</evidence>
<evidence type="ECO:0000313" key="4">
    <source>
        <dbReference type="EMBL" id="RPA76417.1"/>
    </source>
</evidence>
<gene>
    <name evidence="4" type="ORF">BJ508DRAFT_331186</name>
</gene>
<feature type="compositionally biased region" description="Basic and acidic residues" evidence="2">
    <location>
        <begin position="42"/>
        <end position="54"/>
    </location>
</feature>
<dbReference type="Proteomes" id="UP000275078">
    <property type="component" value="Unassembled WGS sequence"/>
</dbReference>
<feature type="compositionally biased region" description="Low complexity" evidence="2">
    <location>
        <begin position="453"/>
        <end position="469"/>
    </location>
</feature>
<feature type="compositionally biased region" description="Basic and acidic residues" evidence="2">
    <location>
        <begin position="1"/>
        <end position="11"/>
    </location>
</feature>
<feature type="coiled-coil region" evidence="1">
    <location>
        <begin position="162"/>
        <end position="203"/>
    </location>
</feature>
<keyword evidence="5" id="KW-1185">Reference proteome</keyword>
<evidence type="ECO:0000313" key="5">
    <source>
        <dbReference type="Proteomes" id="UP000275078"/>
    </source>
</evidence>